<comment type="caution">
    <text evidence="7">The sequence shown here is derived from an EMBL/GenBank/DDBJ whole genome shotgun (WGS) entry which is preliminary data.</text>
</comment>
<evidence type="ECO:0000256" key="3">
    <source>
        <dbReference type="ARBA" id="ARBA00022475"/>
    </source>
</evidence>
<dbReference type="Pfam" id="PF07681">
    <property type="entry name" value="DoxX"/>
    <property type="match status" value="1"/>
</dbReference>
<dbReference type="AlphaFoldDB" id="A0A554SH07"/>
<comment type="subcellular location">
    <subcellularLocation>
        <location evidence="1">Cell membrane</location>
        <topology evidence="1">Multi-pass membrane protein</topology>
    </subcellularLocation>
</comment>
<keyword evidence="4" id="KW-0812">Transmembrane</keyword>
<evidence type="ECO:0000313" key="8">
    <source>
        <dbReference type="Proteomes" id="UP000316988"/>
    </source>
</evidence>
<comment type="similarity">
    <text evidence="2">Belongs to the DoxX family.</text>
</comment>
<organism evidence="7 8">
    <name type="scientific">Aeromicrobium piscarium</name>
    <dbReference type="NCBI Taxonomy" id="2590901"/>
    <lineage>
        <taxon>Bacteria</taxon>
        <taxon>Bacillati</taxon>
        <taxon>Actinomycetota</taxon>
        <taxon>Actinomycetes</taxon>
        <taxon>Propionibacteriales</taxon>
        <taxon>Nocardioidaceae</taxon>
        <taxon>Aeromicrobium</taxon>
    </lineage>
</organism>
<keyword evidence="6" id="KW-0472">Membrane</keyword>
<sequence length="161" mass="16965">MTLLRTVARPMLATMFVYGGTMALRNASAMAPKVEPIADAARSIAPAAPISATNLVRLNAAVHVAAGLALATGRFPRASALALAATMPATTAVGHQFWNETDPDARRNQAIHFAKNVSMTGGLLLSTLDPDPKKRWIGARAKKKVVDTGHAIADQVDDLRS</sequence>
<name>A0A554SH07_9ACTN</name>
<evidence type="ECO:0000256" key="6">
    <source>
        <dbReference type="ARBA" id="ARBA00023136"/>
    </source>
</evidence>
<dbReference type="InterPro" id="IPR032808">
    <property type="entry name" value="DoxX"/>
</dbReference>
<gene>
    <name evidence="7" type="ORF">FNM00_04195</name>
</gene>
<dbReference type="GO" id="GO:0005886">
    <property type="term" value="C:plasma membrane"/>
    <property type="evidence" value="ECO:0007669"/>
    <property type="project" value="UniProtKB-SubCell"/>
</dbReference>
<evidence type="ECO:0000256" key="1">
    <source>
        <dbReference type="ARBA" id="ARBA00004651"/>
    </source>
</evidence>
<dbReference type="Proteomes" id="UP000316988">
    <property type="component" value="Unassembled WGS sequence"/>
</dbReference>
<dbReference type="PANTHER" id="PTHR33452">
    <property type="entry name" value="OXIDOREDUCTASE CATD-RELATED"/>
    <property type="match status" value="1"/>
</dbReference>
<evidence type="ECO:0000313" key="7">
    <source>
        <dbReference type="EMBL" id="TSD65627.1"/>
    </source>
</evidence>
<reference evidence="7 8" key="1">
    <citation type="submission" date="2019-07" db="EMBL/GenBank/DDBJ databases">
        <authorList>
            <person name="Zhao L.H."/>
        </authorList>
    </citation>
    <scope>NUCLEOTIDE SEQUENCE [LARGE SCALE GENOMIC DNA]</scope>
    <source>
        <strain evidence="7 8">Co35</strain>
    </source>
</reference>
<accession>A0A554SH07</accession>
<dbReference type="InterPro" id="IPR051907">
    <property type="entry name" value="DoxX-like_oxidoreductase"/>
</dbReference>
<proteinExistence type="inferred from homology"/>
<dbReference type="PANTHER" id="PTHR33452:SF1">
    <property type="entry name" value="INNER MEMBRANE PROTEIN YPHA-RELATED"/>
    <property type="match status" value="1"/>
</dbReference>
<keyword evidence="3" id="KW-1003">Cell membrane</keyword>
<dbReference type="RefSeq" id="WP_143911756.1">
    <property type="nucleotide sequence ID" value="NZ_VLNT01000002.1"/>
</dbReference>
<dbReference type="EMBL" id="VLNT01000002">
    <property type="protein sequence ID" value="TSD65627.1"/>
    <property type="molecule type" value="Genomic_DNA"/>
</dbReference>
<keyword evidence="5" id="KW-1133">Transmembrane helix</keyword>
<protein>
    <submittedName>
        <fullName evidence="7">DoxX family protein</fullName>
    </submittedName>
</protein>
<evidence type="ECO:0000256" key="4">
    <source>
        <dbReference type="ARBA" id="ARBA00022692"/>
    </source>
</evidence>
<evidence type="ECO:0000256" key="2">
    <source>
        <dbReference type="ARBA" id="ARBA00006679"/>
    </source>
</evidence>
<dbReference type="OrthoDB" id="329282at2"/>
<evidence type="ECO:0000256" key="5">
    <source>
        <dbReference type="ARBA" id="ARBA00022989"/>
    </source>
</evidence>
<keyword evidence="8" id="KW-1185">Reference proteome</keyword>